<accession>A0A1I0W6W1</accession>
<feature type="transmembrane region" description="Helical" evidence="1">
    <location>
        <begin position="28"/>
        <end position="48"/>
    </location>
</feature>
<feature type="transmembrane region" description="Helical" evidence="1">
    <location>
        <begin position="5"/>
        <end position="22"/>
    </location>
</feature>
<sequence length="360" mass="40537">MLKNRISYGIYLVVLILIYIFSDYSLAFYLLLVSVLVGILGIVQAYLVRKSLSAAFEFKGNVKKNTKSKGKITFKNSSILPVCKAWIKLDFKNALTSQKSSKVLMVSINSKSNTEVVLDFSSIYCGNIELSIDYIKTLDILGLVAFKNTCQMKKRVSVIPNLVEGRADLFDRGTYDVESVDYSPYQKGDDPGEVFDIREYAEGDPIKNIHWKLTGKYDELFVKELSFPVENSLLLFYETSLLNGHKIKAEVLDNMMETLVATSLQLSEEGVVHFIGWYDQESFSYRQERVADSDSLAESLNALLSISQRDNDESGLAYYLENFGEHPFANVLYVTSDQEGDVDFGDEELCNISPIICKGA</sequence>
<dbReference type="PANTHER" id="PTHR34351">
    <property type="entry name" value="SLR1927 PROTEIN-RELATED"/>
    <property type="match status" value="1"/>
</dbReference>
<dbReference type="STRING" id="1120918.SAMN05216249_103128"/>
<protein>
    <submittedName>
        <fullName evidence="2">Uncharacterized conserved protein, DUF58 family, contains vWF domain</fullName>
    </submittedName>
</protein>
<evidence type="ECO:0000313" key="3">
    <source>
        <dbReference type="Proteomes" id="UP000198838"/>
    </source>
</evidence>
<dbReference type="EMBL" id="FOJY01000003">
    <property type="protein sequence ID" value="SFA84422.1"/>
    <property type="molecule type" value="Genomic_DNA"/>
</dbReference>
<dbReference type="AlphaFoldDB" id="A0A1I0W6W1"/>
<keyword evidence="1" id="KW-1133">Transmembrane helix</keyword>
<evidence type="ECO:0000256" key="1">
    <source>
        <dbReference type="SAM" id="Phobius"/>
    </source>
</evidence>
<dbReference type="Proteomes" id="UP000198838">
    <property type="component" value="Unassembled WGS sequence"/>
</dbReference>
<keyword evidence="1" id="KW-0472">Membrane</keyword>
<dbReference type="OrthoDB" id="9778037at2"/>
<proteinExistence type="predicted"/>
<reference evidence="2 3" key="1">
    <citation type="submission" date="2016-10" db="EMBL/GenBank/DDBJ databases">
        <authorList>
            <person name="de Groot N.N."/>
        </authorList>
    </citation>
    <scope>NUCLEOTIDE SEQUENCE [LARGE SCALE GENOMIC DNA]</scope>
    <source>
        <strain evidence="2 3">DSM 5522</strain>
    </source>
</reference>
<keyword evidence="1" id="KW-0812">Transmembrane</keyword>
<dbReference type="PANTHER" id="PTHR34351:SF1">
    <property type="entry name" value="SLR1927 PROTEIN"/>
    <property type="match status" value="1"/>
</dbReference>
<keyword evidence="3" id="KW-1185">Reference proteome</keyword>
<gene>
    <name evidence="2" type="ORF">SAMN05216249_103128</name>
</gene>
<dbReference type="RefSeq" id="WP_092870596.1">
    <property type="nucleotide sequence ID" value="NZ_FOJY01000003.1"/>
</dbReference>
<evidence type="ECO:0000313" key="2">
    <source>
        <dbReference type="EMBL" id="SFA84422.1"/>
    </source>
</evidence>
<organism evidence="2 3">
    <name type="scientific">Acetitomaculum ruminis DSM 5522</name>
    <dbReference type="NCBI Taxonomy" id="1120918"/>
    <lineage>
        <taxon>Bacteria</taxon>
        <taxon>Bacillati</taxon>
        <taxon>Bacillota</taxon>
        <taxon>Clostridia</taxon>
        <taxon>Lachnospirales</taxon>
        <taxon>Lachnospiraceae</taxon>
        <taxon>Acetitomaculum</taxon>
    </lineage>
</organism>
<name>A0A1I0W6W1_9FIRM</name>